<sequence>MVIFVHSFKGDKKLKKEWKISKELKDLFIKNIETLNFNNNIETYNNIKWIIINLKRKYNFDMSSSNDEFI</sequence>
<protein>
    <submittedName>
        <fullName evidence="1">Uncharacterized protein</fullName>
    </submittedName>
</protein>
<dbReference type="Proteomes" id="UP000249891">
    <property type="component" value="Unassembled WGS sequence"/>
</dbReference>
<organism evidence="1 2">
    <name type="scientific">Capnocytophaga ochracea</name>
    <dbReference type="NCBI Taxonomy" id="1018"/>
    <lineage>
        <taxon>Bacteria</taxon>
        <taxon>Pseudomonadati</taxon>
        <taxon>Bacteroidota</taxon>
        <taxon>Flavobacteriia</taxon>
        <taxon>Flavobacteriales</taxon>
        <taxon>Flavobacteriaceae</taxon>
        <taxon>Capnocytophaga</taxon>
    </lineage>
</organism>
<name>A0A2X1ICW1_CAPOC</name>
<reference evidence="1 2" key="1">
    <citation type="submission" date="2018-06" db="EMBL/GenBank/DDBJ databases">
        <authorList>
            <consortium name="Pathogen Informatics"/>
            <person name="Doyle S."/>
        </authorList>
    </citation>
    <scope>NUCLEOTIDE SEQUENCE [LARGE SCALE GENOMIC DNA]</scope>
    <source>
        <strain evidence="1 2">NCTC11546</strain>
    </source>
</reference>
<evidence type="ECO:0000313" key="2">
    <source>
        <dbReference type="Proteomes" id="UP000249891"/>
    </source>
</evidence>
<evidence type="ECO:0000313" key="1">
    <source>
        <dbReference type="EMBL" id="SPV25497.1"/>
    </source>
</evidence>
<proteinExistence type="predicted"/>
<gene>
    <name evidence="1" type="ORF">NCTC11546_00089</name>
</gene>
<dbReference type="AlphaFoldDB" id="A0A2X1ICW1"/>
<dbReference type="EMBL" id="UARG01000012">
    <property type="protein sequence ID" value="SPV25497.1"/>
    <property type="molecule type" value="Genomic_DNA"/>
</dbReference>
<accession>A0A2X1ICW1</accession>